<dbReference type="Proteomes" id="UP000484858">
    <property type="component" value="Unassembled WGS sequence"/>
</dbReference>
<dbReference type="Gene3D" id="3.10.310.70">
    <property type="match status" value="1"/>
</dbReference>
<dbReference type="PANTHER" id="PTHR22642">
    <property type="entry name" value="IMIDAZOLONEPROPIONASE"/>
    <property type="match status" value="1"/>
</dbReference>
<evidence type="ECO:0000256" key="1">
    <source>
        <dbReference type="SAM" id="SignalP"/>
    </source>
</evidence>
<dbReference type="SUPFAM" id="SSF51338">
    <property type="entry name" value="Composite domain of metallo-dependent hydrolases"/>
    <property type="match status" value="1"/>
</dbReference>
<dbReference type="InterPro" id="IPR032466">
    <property type="entry name" value="Metal_Hydrolase"/>
</dbReference>
<evidence type="ECO:0000259" key="2">
    <source>
        <dbReference type="Pfam" id="PF07969"/>
    </source>
</evidence>
<evidence type="ECO:0000313" key="3">
    <source>
        <dbReference type="EMBL" id="GEM17952.1"/>
    </source>
</evidence>
<dbReference type="RefSeq" id="WP_172493385.1">
    <property type="nucleotide sequence ID" value="NZ_BARJ01000012.1"/>
</dbReference>
<dbReference type="Pfam" id="PF07969">
    <property type="entry name" value="Amidohydro_3"/>
    <property type="match status" value="1"/>
</dbReference>
<dbReference type="GO" id="GO:0016810">
    <property type="term" value="F:hydrolase activity, acting on carbon-nitrogen (but not peptide) bonds"/>
    <property type="evidence" value="ECO:0007669"/>
    <property type="project" value="InterPro"/>
</dbReference>
<proteinExistence type="predicted"/>
<dbReference type="Gene3D" id="3.20.20.140">
    <property type="entry name" value="Metal-dependent hydrolases"/>
    <property type="match status" value="1"/>
</dbReference>
<dbReference type="InterPro" id="IPR013108">
    <property type="entry name" value="Amidohydro_3"/>
</dbReference>
<dbReference type="EMBL" id="BARJ01000012">
    <property type="protein sequence ID" value="GEM17952.1"/>
    <property type="molecule type" value="Genomic_DNA"/>
</dbReference>
<accession>A0A829X4R6</accession>
<dbReference type="InterPro" id="IPR033932">
    <property type="entry name" value="YtcJ-like"/>
</dbReference>
<dbReference type="InterPro" id="IPR011059">
    <property type="entry name" value="Metal-dep_hydrolase_composite"/>
</dbReference>
<feature type="chain" id="PRO_5032744830" evidence="1">
    <location>
        <begin position="26"/>
        <end position="557"/>
    </location>
</feature>
<reference evidence="3 4" key="1">
    <citation type="submission" date="2013-04" db="EMBL/GenBank/DDBJ databases">
        <title>Gluconobacter oxydans NBRC 3293 whole genome sequence.</title>
        <authorList>
            <person name="Matsutani M."/>
            <person name="Yakushi T."/>
            <person name="Matsushita K."/>
        </authorList>
    </citation>
    <scope>NUCLEOTIDE SEQUENCE [LARGE SCALE GENOMIC DNA]</scope>
    <source>
        <strain evidence="3 4">NBRC 3293</strain>
    </source>
</reference>
<comment type="caution">
    <text evidence="3">The sequence shown here is derived from an EMBL/GenBank/DDBJ whole genome shotgun (WGS) entry which is preliminary data.</text>
</comment>
<keyword evidence="3" id="KW-0378">Hydrolase</keyword>
<dbReference type="AlphaFoldDB" id="A0A829X4R6"/>
<evidence type="ECO:0000313" key="4">
    <source>
        <dbReference type="Proteomes" id="UP000484858"/>
    </source>
</evidence>
<dbReference type="PANTHER" id="PTHR22642:SF2">
    <property type="entry name" value="PROTEIN LONG AFTER FAR-RED 3"/>
    <property type="match status" value="1"/>
</dbReference>
<sequence length="557" mass="61033">MLKRRDFLSAGVGCALPALGFPAIAASSREGVETAYVNAMVWDGYSAGPSMSAIGVTGDHIACVGTDAVKAQISKRTRVVDLQGAFVMPGLTDCHTHFSLASLALTELDLRSARTPRMLVDQIAARARSVTRGHWVLGTGWDADQWGGTLPDKSWLDKATGDVPVSVSRYDLHMLLLNSAALRLAGINRNTPDVPGGVIVRDRNGEPTGLLKDAAKTLVEAVIPAYSSNEINDAMRQGIALALSKGVTKVHCPELDWRTHESLLRLRAQGETSLRFYSFVPLADWERLLQQVQEHGWGDDWVRWGGLKALADGSLGSRTALFQKPYDDEHSSRGVRVHPLKDLLEWTLIADRHNFQVAIHAIGDQATHDVLDIFQTVQDKNGPRDRRFRMEHAQSMQIRDIGRFKKENVIASIQPYHAIDDGRWAVCRIGPERLKGTFAYRSIVDQGAHFCCGSDWPVAPIDPFTGIKAAVLRQTLDGKNPGGWMPEQKLTLLQALSGYTTGAAYAGFSENRMGRILPGLLADFSILDKNIFAIPAEQIDQISTLSTIVGGKVRYAV</sequence>
<dbReference type="Gene3D" id="2.30.40.10">
    <property type="entry name" value="Urease, subunit C, domain 1"/>
    <property type="match status" value="1"/>
</dbReference>
<dbReference type="CDD" id="cd01300">
    <property type="entry name" value="YtcJ_like"/>
    <property type="match status" value="1"/>
</dbReference>
<name>A0A829X4R6_GLUOY</name>
<organism evidence="3 4">
    <name type="scientific">Gluconobacter oxydans NBRC 3293</name>
    <dbReference type="NCBI Taxonomy" id="1315969"/>
    <lineage>
        <taxon>Bacteria</taxon>
        <taxon>Pseudomonadati</taxon>
        <taxon>Pseudomonadota</taxon>
        <taxon>Alphaproteobacteria</taxon>
        <taxon>Acetobacterales</taxon>
        <taxon>Acetobacteraceae</taxon>
        <taxon>Gluconobacter</taxon>
    </lineage>
</organism>
<feature type="domain" description="Amidohydrolase 3" evidence="2">
    <location>
        <begin position="78"/>
        <end position="555"/>
    </location>
</feature>
<protein>
    <submittedName>
        <fullName evidence="3">Amidohydrolase</fullName>
    </submittedName>
</protein>
<gene>
    <name evidence="3" type="ORF">NBRC3293_2449</name>
</gene>
<keyword evidence="1" id="KW-0732">Signal</keyword>
<feature type="signal peptide" evidence="1">
    <location>
        <begin position="1"/>
        <end position="25"/>
    </location>
</feature>
<dbReference type="SUPFAM" id="SSF51556">
    <property type="entry name" value="Metallo-dependent hydrolases"/>
    <property type="match status" value="1"/>
</dbReference>